<keyword evidence="1" id="KW-0812">Transmembrane</keyword>
<proteinExistence type="predicted"/>
<organism evidence="2 3">
    <name type="scientific">Pollutimonas bauzanensis</name>
    <dbReference type="NCBI Taxonomy" id="658167"/>
    <lineage>
        <taxon>Bacteria</taxon>
        <taxon>Pseudomonadati</taxon>
        <taxon>Pseudomonadota</taxon>
        <taxon>Betaproteobacteria</taxon>
        <taxon>Burkholderiales</taxon>
        <taxon>Alcaligenaceae</taxon>
        <taxon>Pollutimonas</taxon>
    </lineage>
</organism>
<keyword evidence="1" id="KW-0472">Membrane</keyword>
<sequence>MDATFTALTRTPWNKGKIMQHRTPKSLLFSNSALIASFEAVTWYAYLSRPDA</sequence>
<evidence type="ECO:0000256" key="1">
    <source>
        <dbReference type="SAM" id="Phobius"/>
    </source>
</evidence>
<reference evidence="2 3" key="1">
    <citation type="submission" date="2016-11" db="EMBL/GenBank/DDBJ databases">
        <authorList>
            <person name="Jaros S."/>
            <person name="Januszkiewicz K."/>
            <person name="Wedrychowicz H."/>
        </authorList>
    </citation>
    <scope>NUCLEOTIDE SEQUENCE [LARGE SCALE GENOMIC DNA]</scope>
    <source>
        <strain evidence="2 3">CGMCC 1.10190</strain>
    </source>
</reference>
<dbReference type="Proteomes" id="UP000184226">
    <property type="component" value="Unassembled WGS sequence"/>
</dbReference>
<keyword evidence="1" id="KW-1133">Transmembrane helix</keyword>
<protein>
    <submittedName>
        <fullName evidence="2">Uncharacterized protein</fullName>
    </submittedName>
</protein>
<accession>A0A1M5UKN7</accession>
<dbReference type="EMBL" id="FQXE01000004">
    <property type="protein sequence ID" value="SHH63539.1"/>
    <property type="molecule type" value="Genomic_DNA"/>
</dbReference>
<gene>
    <name evidence="2" type="ORF">SAMN04488135_10428</name>
</gene>
<name>A0A1M5UKN7_9BURK</name>
<keyword evidence="3" id="KW-1185">Reference proteome</keyword>
<dbReference type="AlphaFoldDB" id="A0A1M5UKN7"/>
<feature type="transmembrane region" description="Helical" evidence="1">
    <location>
        <begin position="27"/>
        <end position="46"/>
    </location>
</feature>
<evidence type="ECO:0000313" key="3">
    <source>
        <dbReference type="Proteomes" id="UP000184226"/>
    </source>
</evidence>
<evidence type="ECO:0000313" key="2">
    <source>
        <dbReference type="EMBL" id="SHH63539.1"/>
    </source>
</evidence>